<dbReference type="Gene3D" id="3.30.200.20">
    <property type="entry name" value="Phosphorylase Kinase, domain 1"/>
    <property type="match status" value="1"/>
</dbReference>
<keyword evidence="3" id="KW-1185">Reference proteome</keyword>
<sequence length="354" mass="39701">MYEEMMGTKPVSERQRFDVDALGAWLSANVDGFPGGPIQVEQFKGGQSNPTFKLSAGERRYVLRTKPGPAAKLLPSAHAIDREYRVMNALHGAGFPVPRQLALCLDESVIGRAFFLMEFIEGRVLWDQSLPGMTPSERAAIYDEQNRVIAQLHTVDYAAIGLGDYGKPGNYFARQIERWTKQYQASATEPIEAMDRLIEWLPQHIPPGDDTSIVHGDYRLDNMIFHPTEPRILAVLDWELSTLGHPAADFSYHCMSWHIPPGRFRGIAGLDLLGLGIPSMEDYVARYCERTGKTIRAEDFDFYLAYNMFRLAGIMQGIMKRYVDGTASSAQALENGKAARPMAEMAWGFASRSR</sequence>
<name>A0ABT2APV4_9BURK</name>
<protein>
    <submittedName>
        <fullName evidence="2">Phosphotransferase</fullName>
    </submittedName>
</protein>
<dbReference type="Proteomes" id="UP001206572">
    <property type="component" value="Unassembled WGS sequence"/>
</dbReference>
<evidence type="ECO:0000313" key="3">
    <source>
        <dbReference type="Proteomes" id="UP001206572"/>
    </source>
</evidence>
<feature type="domain" description="Aminoglycoside phosphotransferase" evidence="1">
    <location>
        <begin position="40"/>
        <end position="263"/>
    </location>
</feature>
<dbReference type="EMBL" id="JANUHA010000014">
    <property type="protein sequence ID" value="MCS0598283.1"/>
    <property type="molecule type" value="Genomic_DNA"/>
</dbReference>
<evidence type="ECO:0000259" key="1">
    <source>
        <dbReference type="Pfam" id="PF01636"/>
    </source>
</evidence>
<dbReference type="Gene3D" id="3.90.1200.10">
    <property type="match status" value="1"/>
</dbReference>
<reference evidence="2 3" key="1">
    <citation type="submission" date="2022-08" db="EMBL/GenBank/DDBJ databases">
        <title>Reclassification of Massilia species as members of the genera Telluria, Duganella, Pseudoduganella, Mokoshia gen. nov. and Zemynaea gen. nov. using orthogonal and non-orthogonal genome-based approaches.</title>
        <authorList>
            <person name="Bowman J.P."/>
        </authorList>
    </citation>
    <scope>NUCLEOTIDE SEQUENCE [LARGE SCALE GENOMIC DNA]</scope>
    <source>
        <strain evidence="2 3">JCM 31661</strain>
    </source>
</reference>
<proteinExistence type="predicted"/>
<dbReference type="PANTHER" id="PTHR47829:SF3">
    <property type="entry name" value="AMINOGLYCOSIDE PHOSPHOTRANSFERASE DOMAIN-CONTAINING PROTEIN"/>
    <property type="match status" value="1"/>
</dbReference>
<dbReference type="RefSeq" id="WP_258829379.1">
    <property type="nucleotide sequence ID" value="NZ_JANUHA010000014.1"/>
</dbReference>
<dbReference type="InterPro" id="IPR041726">
    <property type="entry name" value="ACAD10_11_N"/>
</dbReference>
<dbReference type="CDD" id="cd05154">
    <property type="entry name" value="ACAD10_11_N-like"/>
    <property type="match status" value="1"/>
</dbReference>
<dbReference type="Pfam" id="PF01636">
    <property type="entry name" value="APH"/>
    <property type="match status" value="1"/>
</dbReference>
<dbReference type="InterPro" id="IPR002575">
    <property type="entry name" value="Aminoglycoside_PTrfase"/>
</dbReference>
<dbReference type="PANTHER" id="PTHR47829">
    <property type="entry name" value="HYDROLASE, PUTATIVE (AFU_ORTHOLOGUE AFUA_1G12880)-RELATED"/>
    <property type="match status" value="1"/>
</dbReference>
<accession>A0ABT2APV4</accession>
<organism evidence="2 3">
    <name type="scientific">Massilia agri</name>
    <dbReference type="NCBI Taxonomy" id="1886785"/>
    <lineage>
        <taxon>Bacteria</taxon>
        <taxon>Pseudomonadati</taxon>
        <taxon>Pseudomonadota</taxon>
        <taxon>Betaproteobacteria</taxon>
        <taxon>Burkholderiales</taxon>
        <taxon>Oxalobacteraceae</taxon>
        <taxon>Telluria group</taxon>
        <taxon>Massilia</taxon>
    </lineage>
</organism>
<evidence type="ECO:0000313" key="2">
    <source>
        <dbReference type="EMBL" id="MCS0598283.1"/>
    </source>
</evidence>
<dbReference type="InterPro" id="IPR052898">
    <property type="entry name" value="ACAD10-like"/>
</dbReference>
<dbReference type="SUPFAM" id="SSF56112">
    <property type="entry name" value="Protein kinase-like (PK-like)"/>
    <property type="match status" value="1"/>
</dbReference>
<gene>
    <name evidence="2" type="ORF">NX780_18225</name>
</gene>
<comment type="caution">
    <text evidence="2">The sequence shown here is derived from an EMBL/GenBank/DDBJ whole genome shotgun (WGS) entry which is preliminary data.</text>
</comment>
<dbReference type="InterPro" id="IPR011009">
    <property type="entry name" value="Kinase-like_dom_sf"/>
</dbReference>